<gene>
    <name evidence="1" type="ORF">PT974_00572</name>
</gene>
<accession>A0ABR0T1C2</accession>
<proteinExistence type="predicted"/>
<evidence type="ECO:0008006" key="3">
    <source>
        <dbReference type="Google" id="ProtNLM"/>
    </source>
</evidence>
<protein>
    <recommendedName>
        <fullName evidence="3">Transposase</fullName>
    </recommendedName>
</protein>
<reference evidence="1 2" key="1">
    <citation type="submission" date="2024-01" db="EMBL/GenBank/DDBJ databases">
        <title>Complete genome of Cladobotryum mycophilum ATHUM6906.</title>
        <authorList>
            <person name="Christinaki A.C."/>
            <person name="Myridakis A.I."/>
            <person name="Kouvelis V.N."/>
        </authorList>
    </citation>
    <scope>NUCLEOTIDE SEQUENCE [LARGE SCALE GENOMIC DNA]</scope>
    <source>
        <strain evidence="1 2">ATHUM6906</strain>
    </source>
</reference>
<sequence>MELPERDREENIKNALAHVKGGLQLQAQAVPSAFRILHCVIDFTAPKTAEKPRKRRESYLPKGQIKDFTQLIISHGNSTEVIGFNWVDRFLQRHDHIKTKISRSIEASRTLETTEEKIRDFYDRLDEQIKAKSVGTDRIYNCDETGMAEGETRAGKVVGTKMTKYSIVTDSDSREWATVLECISASGRRIKPLAILTGLNLQGQWFPDKFPDWAGGLPAADAAGKPVSMADPRPRRLLNPPHDRIYVYGLAQQDVGIFGPLKRAFREQTRGFASFSTRAPIQKQRFIQAYEIASRKALTKENIKSSFRAAGIYPTNVERVLEAVVRAKQPPALSPPRTPQPKSIMEKDCLWYTPRSMREVNSQLDLVRRNLCGVEHSLRTVAKKAGKELDRKNTMIAALTQRTNFLEAQLASREPTGRKAVEKDPNETFATIPEIAKAHFEAKQAAAKYEAEHGPTLAEDALEIARMNRESMMYEFQL</sequence>
<name>A0ABR0T1C2_9HYPO</name>
<keyword evidence="2" id="KW-1185">Reference proteome</keyword>
<dbReference type="Proteomes" id="UP001338125">
    <property type="component" value="Unassembled WGS sequence"/>
</dbReference>
<evidence type="ECO:0000313" key="1">
    <source>
        <dbReference type="EMBL" id="KAK5998200.1"/>
    </source>
</evidence>
<comment type="caution">
    <text evidence="1">The sequence shown here is derived from an EMBL/GenBank/DDBJ whole genome shotgun (WGS) entry which is preliminary data.</text>
</comment>
<dbReference type="EMBL" id="JAVFKD010000001">
    <property type="protein sequence ID" value="KAK5998200.1"/>
    <property type="molecule type" value="Genomic_DNA"/>
</dbReference>
<organism evidence="1 2">
    <name type="scientific">Cladobotryum mycophilum</name>
    <dbReference type="NCBI Taxonomy" id="491253"/>
    <lineage>
        <taxon>Eukaryota</taxon>
        <taxon>Fungi</taxon>
        <taxon>Dikarya</taxon>
        <taxon>Ascomycota</taxon>
        <taxon>Pezizomycotina</taxon>
        <taxon>Sordariomycetes</taxon>
        <taxon>Hypocreomycetidae</taxon>
        <taxon>Hypocreales</taxon>
        <taxon>Hypocreaceae</taxon>
        <taxon>Cladobotryum</taxon>
    </lineage>
</organism>
<evidence type="ECO:0000313" key="2">
    <source>
        <dbReference type="Proteomes" id="UP001338125"/>
    </source>
</evidence>